<dbReference type="CDD" id="cd02907">
    <property type="entry name" value="Macro_Af1521_BAL-like"/>
    <property type="match status" value="1"/>
</dbReference>
<dbReference type="PANTHER" id="PTHR11106">
    <property type="entry name" value="GANGLIOSIDE INDUCED DIFFERENTIATION ASSOCIATED PROTEIN 2-RELATED"/>
    <property type="match status" value="1"/>
</dbReference>
<protein>
    <submittedName>
        <fullName evidence="2">Macro domain-containing protein</fullName>
    </submittedName>
</protein>
<proteinExistence type="predicted"/>
<evidence type="ECO:0000313" key="2">
    <source>
        <dbReference type="EMBL" id="HHM02546.1"/>
    </source>
</evidence>
<sequence>MSSKIDVEGKILSVLKGDITLAECDAIVNAANSYLKHGGGVAAAIVRRGGHVIQEECDRIGYTPTGTAAISGAGKLKARYVIHAVGPVMGEGNEDALLASAVRSALHLALAYSLESIAFPAISTGIFGYPVERCAHILLATAYDFMKKEPRAPHVCVYLYSDEDYALFREALNGLEKNPEA</sequence>
<feature type="domain" description="Macro" evidence="1">
    <location>
        <begin position="1"/>
        <end position="176"/>
    </location>
</feature>
<dbReference type="PROSITE" id="PS51154">
    <property type="entry name" value="MACRO"/>
    <property type="match status" value="1"/>
</dbReference>
<evidence type="ECO:0000259" key="1">
    <source>
        <dbReference type="PROSITE" id="PS51154"/>
    </source>
</evidence>
<dbReference type="SMART" id="SM00506">
    <property type="entry name" value="A1pp"/>
    <property type="match status" value="1"/>
</dbReference>
<reference evidence="2" key="1">
    <citation type="journal article" date="2020" name="mSystems">
        <title>Genome- and Community-Level Interaction Insights into Carbon Utilization and Element Cycling Functions of Hydrothermarchaeota in Hydrothermal Sediment.</title>
        <authorList>
            <person name="Zhou Z."/>
            <person name="Liu Y."/>
            <person name="Xu W."/>
            <person name="Pan J."/>
            <person name="Luo Z.H."/>
            <person name="Li M."/>
        </authorList>
    </citation>
    <scope>NUCLEOTIDE SEQUENCE [LARGE SCALE GENOMIC DNA]</scope>
    <source>
        <strain evidence="2">HyVt-460</strain>
    </source>
</reference>
<dbReference type="AlphaFoldDB" id="A0A7V5RPU0"/>
<dbReference type="Proteomes" id="UP000885771">
    <property type="component" value="Unassembled WGS sequence"/>
</dbReference>
<gene>
    <name evidence="2" type="ORF">ENJ15_05985</name>
</gene>
<dbReference type="Gene3D" id="3.40.220.10">
    <property type="entry name" value="Leucine Aminopeptidase, subunit E, domain 1"/>
    <property type="match status" value="1"/>
</dbReference>
<dbReference type="SUPFAM" id="SSF52949">
    <property type="entry name" value="Macro domain-like"/>
    <property type="match status" value="1"/>
</dbReference>
<dbReference type="PANTHER" id="PTHR11106:SF111">
    <property type="entry name" value="MACRO DOMAIN-CONTAINING PROTEIN"/>
    <property type="match status" value="1"/>
</dbReference>
<name>A0A7V5RPU0_CALAY</name>
<dbReference type="InterPro" id="IPR043472">
    <property type="entry name" value="Macro_dom-like"/>
</dbReference>
<dbReference type="Pfam" id="PF01661">
    <property type="entry name" value="Macro"/>
    <property type="match status" value="1"/>
</dbReference>
<dbReference type="EMBL" id="DRLI01000232">
    <property type="protein sequence ID" value="HHM02546.1"/>
    <property type="molecule type" value="Genomic_DNA"/>
</dbReference>
<comment type="caution">
    <text evidence="2">The sequence shown here is derived from an EMBL/GenBank/DDBJ whole genome shotgun (WGS) entry which is preliminary data.</text>
</comment>
<organism evidence="2">
    <name type="scientific">Caldithrix abyssi</name>
    <dbReference type="NCBI Taxonomy" id="187145"/>
    <lineage>
        <taxon>Bacteria</taxon>
        <taxon>Pseudomonadati</taxon>
        <taxon>Calditrichota</taxon>
        <taxon>Calditrichia</taxon>
        <taxon>Calditrichales</taxon>
        <taxon>Calditrichaceae</taxon>
        <taxon>Caldithrix</taxon>
    </lineage>
</organism>
<dbReference type="InterPro" id="IPR002589">
    <property type="entry name" value="Macro_dom"/>
</dbReference>
<accession>A0A7V5RPU0</accession>